<dbReference type="SMART" id="SM00060">
    <property type="entry name" value="FN3"/>
    <property type="match status" value="1"/>
</dbReference>
<keyword evidence="2" id="KW-0645">Protease</keyword>
<dbReference type="STRING" id="879243.Poras_1623"/>
<keyword evidence="3" id="KW-0788">Thiol protease</keyword>
<reference evidence="7" key="1">
    <citation type="submission" date="2011-04" db="EMBL/GenBank/DDBJ databases">
        <title>The complete genome of Porphyromonas asaccharolytica DSM 20707.</title>
        <authorList>
            <person name="Lucas S."/>
            <person name="Han J."/>
            <person name="Lapidus A."/>
            <person name="Bruce D."/>
            <person name="Goodwin L."/>
            <person name="Pitluck S."/>
            <person name="Peters L."/>
            <person name="Kyrpides N."/>
            <person name="Mavromatis K."/>
            <person name="Ivanova N."/>
            <person name="Ovchinnikova G."/>
            <person name="Pagani I."/>
            <person name="Lu M."/>
            <person name="Detter J.C."/>
            <person name="Tapia R."/>
            <person name="Han C."/>
            <person name="Land M."/>
            <person name="Hauser L."/>
            <person name="Markowitz V."/>
            <person name="Cheng J.-F."/>
            <person name="Hugenholtz P."/>
            <person name="Woyke T."/>
            <person name="Wu D."/>
            <person name="Gronow S."/>
            <person name="Wellnitz S."/>
            <person name="Brambilla E."/>
            <person name="Klenk H.-P."/>
            <person name="Eisen J.A."/>
        </authorList>
    </citation>
    <scope>NUCLEOTIDE SEQUENCE [LARGE SCALE GENOMIC DNA]</scope>
    <source>
        <strain evidence="7">ATCC 25260 / DSM 20707 / VPI 4198</strain>
    </source>
</reference>
<evidence type="ECO:0000313" key="7">
    <source>
        <dbReference type="Proteomes" id="UP000006545"/>
    </source>
</evidence>
<dbReference type="KEGG" id="pah:Poras_1623"/>
<accession>F4KP25</accession>
<dbReference type="eggNOG" id="COG1572">
    <property type="taxonomic scope" value="Bacteria"/>
</dbReference>
<dbReference type="InterPro" id="IPR027828">
    <property type="entry name" value="DUF4465"/>
</dbReference>
<name>F4KP25_PORAD</name>
<dbReference type="Gene3D" id="2.160.20.10">
    <property type="entry name" value="Single-stranded right-handed beta-helix, Pectin lyase-like"/>
    <property type="match status" value="1"/>
</dbReference>
<proteinExistence type="inferred from homology"/>
<evidence type="ECO:0000256" key="2">
    <source>
        <dbReference type="ARBA" id="ARBA00022670"/>
    </source>
</evidence>
<dbReference type="Gene3D" id="2.60.120.1350">
    <property type="entry name" value="Protein of unknown function DUF4465"/>
    <property type="match status" value="1"/>
</dbReference>
<dbReference type="HOGENOM" id="CLU_231297_0_0_10"/>
<evidence type="ECO:0000256" key="3">
    <source>
        <dbReference type="ARBA" id="ARBA00022807"/>
    </source>
</evidence>
<dbReference type="GO" id="GO:0006508">
    <property type="term" value="P:proteolysis"/>
    <property type="evidence" value="ECO:0007669"/>
    <property type="project" value="UniProtKB-KW"/>
</dbReference>
<dbReference type="EMBL" id="CP002689">
    <property type="protein sequence ID" value="AEE13554.1"/>
    <property type="molecule type" value="Genomic_DNA"/>
</dbReference>
<dbReference type="GO" id="GO:0008234">
    <property type="term" value="F:cysteine-type peptidase activity"/>
    <property type="evidence" value="ECO:0007669"/>
    <property type="project" value="UniProtKB-KW"/>
</dbReference>
<keyword evidence="7" id="KW-1185">Reference proteome</keyword>
<dbReference type="InterPro" id="IPR011050">
    <property type="entry name" value="Pectin_lyase_fold/virulence"/>
</dbReference>
<dbReference type="RefSeq" id="WP_013760878.1">
    <property type="nucleotide sequence ID" value="NC_015501.1"/>
</dbReference>
<dbReference type="Gene3D" id="2.60.40.10">
    <property type="entry name" value="Immunoglobulins"/>
    <property type="match status" value="1"/>
</dbReference>
<evidence type="ECO:0000259" key="5">
    <source>
        <dbReference type="SMART" id="SM00060"/>
    </source>
</evidence>
<comment type="similarity">
    <text evidence="1">Belongs to the peptidase C25 family.</text>
</comment>
<dbReference type="Pfam" id="PF14717">
    <property type="entry name" value="DUF4465"/>
    <property type="match status" value="1"/>
</dbReference>
<dbReference type="SUPFAM" id="SSF49265">
    <property type="entry name" value="Fibronectin type III"/>
    <property type="match status" value="1"/>
</dbReference>
<keyword evidence="4" id="KW-0843">Virulence</keyword>
<organism evidence="6 7">
    <name type="scientific">Porphyromonas asaccharolytica (strain ATCC 25260 / DSM 20707 / BCRC 10618 / CCUG 7834 / JCM 6326 / LMG 13178 / VPI 4198 / B440)</name>
    <name type="common">Bacteroides asaccharolyticus</name>
    <dbReference type="NCBI Taxonomy" id="879243"/>
    <lineage>
        <taxon>Bacteria</taxon>
        <taxon>Pseudomonadati</taxon>
        <taxon>Bacteroidota</taxon>
        <taxon>Bacteroidia</taxon>
        <taxon>Bacteroidales</taxon>
        <taxon>Porphyromonadaceae</taxon>
        <taxon>Porphyromonas</taxon>
    </lineage>
</organism>
<dbReference type="InterPro" id="IPR012334">
    <property type="entry name" value="Pectin_lyas_fold"/>
</dbReference>
<dbReference type="Gene3D" id="2.60.40.1290">
    <property type="match status" value="1"/>
</dbReference>
<gene>
    <name evidence="6" type="ordered locus">Poras_1623</name>
</gene>
<dbReference type="SUPFAM" id="SSF51126">
    <property type="entry name" value="Pectin lyase-like"/>
    <property type="match status" value="1"/>
</dbReference>
<feature type="domain" description="Fibronectin type-III" evidence="5">
    <location>
        <begin position="2149"/>
        <end position="2241"/>
    </location>
</feature>
<dbReference type="InterPro" id="IPR036116">
    <property type="entry name" value="FN3_sf"/>
</dbReference>
<dbReference type="CDD" id="cd00063">
    <property type="entry name" value="FN3"/>
    <property type="match status" value="1"/>
</dbReference>
<dbReference type="OrthoDB" id="975232at2"/>
<sequence>MQRTVTTTLLLLCWLLLPPIVWGQEDNELLMPTETWSSNEHKVGDTPLILYDSGGADGNALASKTGKILFTPEQAGKCIEIEIQELALDNQDELYILEGAAPFSNWSSPNEKLIIRKFTKEDRPTLPLKLRSSDKSGKLTIGSKTKVNPGAGFKIIVRTVDQPAIQVASVLEDKSASHDPYIGEQSLIVSNLKITTEGLAKAPQLTALHYKLSETKPSDITAIYLYEANSRKPKQLDADKLLGKTTEVSAEGTITLSKEYTLSEPNYDLVLVVDLKSDVEAGSRIDVATTKLTTTLGDHEVTLQEPKALTVEDAYALSKTPQTYTIGDKSLTLYDDGGKYEPISEKFDGYAVFKPETAGKVIQVDFTKLDLFSYSSIGRADLVEVYNGSEVNADNLIIKLNKETAYKATSTAPDGSLTIRLVTNTGTPKAGFEALVSQIAPLPMAVDSLSGRTIEVDTFAMPINAGVQQVGMVAFTLVAKGTKDPVTLQRLDLSSISKTKDVAQVALYYSPIVDDFTKAKEIARWDFAEALTATLPMPQVLREGANYFYLAVDLQETAHKGNKVNLSIDKLYLSAGEKTLPEQERTRTEALEVMNKMVLTLGKHHIKVYEPWDFTPQLKHSLTTGYDTDAGERSVTFEATTPDNVIQLDINEWDFYYSSWGSKPTLRIYDGEDATAPLLFELKSDREAYKTKPADYIRSTQKALTFVFDAKGASGSLGWRGQVKQYLPQDMKVDSAAAKQLELPFVAVGSEQNQVLALDLHTTGDRNPIHIDGLTVDLKGGAPQIERVALYAATVEGTLDANKLIAEAQVEPTMQSVDLPTDSLQKYGMLREFANSYILALDIRKDAPLADSIDVAIAKLSVAGQTVAVRDADPKGSYKLVNIFNHPASDDNKEVTVTTPLSYYDEGGPNGNTLKNTGSYVTFLPAHEGEVITLTIDSIALRSATFGIYSGRDHTDESKLLSTGDNNMLKQTGVKTFVSQEQDGSLTVYYKGSNTYAYGWAARVESVKPRNLFVEKVSAEALPVDEQGVLSGSSLPVVRIDLTTAGEQGKTTLEKLQLEISSEGIEELALYTTGAIKEFDEARLIATVKPLATQTDVVFKLDPADTLTLSRTQYYWVKAQLAGDLKAGTPISVSAKGVTAGGAKYDVIQEKPFDTKTREGGLQGTLRVGSSSSATYKSLAAAAKDLTKQGVSGAVTVEVEPGEYPEAVLLERVPGASAKNSITIVGLGNSRDEVVLSANGYDKPIGDDAYRRAYGVMTVRNTPYVTLRNMTIHSTDLGFPTMVYVQENSSHFTMDNCYVYTKNTSNTGYNMSPHLVKIEGASRPHAQSCDVVVENSLFEGGHIALQIGGTTTVANPVGKGYTVRNNRFVDHSGKAIYVTRASEVLIEGNEMVQQIAPQREYIGIDATFHTDVKIIGNDFDLTQPEAYKLSNLIGINVREVQGEGLLVANNVIRITRGSATSRAFAASKVTGLNFVFNTAIARDGKCTALLMLNNTIASSQLSDNILQNRDGGGILFSNQALPNEQLTCDRNALYTSDSEGILITAKGKKYDETNYQEATKSTASKVVEVAFVSDKVLYPKDMTVLPQGVQHAAVTTDILGATRDKEHPTVGAYEQDPNVTDEAPKLINKEVVRALHQSATISVEPDQMTDVYLMTIAQGEETTTAPDAATIRDKGTHFTALAKRTTEFTIMGLKPETTYEVYGLLHGTLNNKETEPELLFTFTTTYMPTRVATFEKDNRTIEGDVVYSGTNSFVGIKVVEDFTRSLNQIAEMAGDKVTITVTNSKGKIPQRGFSLMADRPVYMRIDGGTRITLPATEQEWAYVDLAQRGDIREVTLESRGKLWIDDYNGDALAMQLAIAPVTISLGQQAQLTAEVIRGVAPYSYEWSQGDSLQTVSVAPTQTTRYSVTVTDAAGSQVTESVYVYVNGLHGDAMVATFEEEPLSSEEPYNQKAPFGSGSFAFSNSYNAEWNSWSGFALAASADTTYTGAFTTQQYNNVVGGGQELEGHSKQYVVAYCPGDNPAWGTYNPIVTVMPGSDRKVQLDGVYLTNTAWVKSFATKGDKNFGRPAFEEGSFFIVTITADNGNKVEVPLIDYRNKKRELVNDWKWINLSSLGEVKTLKFSIESSDSYAPSYFAMDNLHIKQDASTKPAKEQIALEVMATTETTAQVRWQALPTQVSYTVSYRPVGADASATQTMRLDPTQQLRSLELRDGYVYTTLEGLQTGTRYEVTVEATIMPAMQTVAQGKTTFTTQAIDGKLDAKLVAGSLQAQSFSISFATIDKAERYMVELAKVDKEGNATAVDIISIAADGSPLGELSPFQGPPTLQDGRITLPLANLSEQTAYRVTITARQGETKLCSEQLIIVTPQATALADVNGETGRVIATPAGILVIGLQGATVELYTASGAQIGHYQITEPEQFIAEPFQSGVYIVVAHKAGEVSTFRLIL</sequence>
<dbReference type="Proteomes" id="UP000006545">
    <property type="component" value="Chromosome"/>
</dbReference>
<dbReference type="InterPro" id="IPR013783">
    <property type="entry name" value="Ig-like_fold"/>
</dbReference>
<dbReference type="InterPro" id="IPR003961">
    <property type="entry name" value="FN3_dom"/>
</dbReference>
<evidence type="ECO:0000313" key="6">
    <source>
        <dbReference type="EMBL" id="AEE13554.1"/>
    </source>
</evidence>
<protein>
    <submittedName>
        <fullName evidence="6">PKD domain containing protein</fullName>
    </submittedName>
</protein>
<evidence type="ECO:0000256" key="1">
    <source>
        <dbReference type="ARBA" id="ARBA00006067"/>
    </source>
</evidence>
<keyword evidence="3" id="KW-0378">Hydrolase</keyword>
<evidence type="ECO:0000256" key="4">
    <source>
        <dbReference type="ARBA" id="ARBA00023026"/>
    </source>
</evidence>